<dbReference type="Pfam" id="PF12821">
    <property type="entry name" value="ThrE_2"/>
    <property type="match status" value="1"/>
</dbReference>
<feature type="transmembrane region" description="Helical" evidence="8">
    <location>
        <begin position="52"/>
        <end position="70"/>
    </location>
</feature>
<keyword evidence="6 8" id="KW-0472">Membrane</keyword>
<reference evidence="10 11" key="1">
    <citation type="submission" date="2020-08" db="EMBL/GenBank/DDBJ databases">
        <title>Genome public.</title>
        <authorList>
            <person name="Liu C."/>
            <person name="Sun Q."/>
        </authorList>
    </citation>
    <scope>NUCLEOTIDE SEQUENCE [LARGE SCALE GENOMIC DNA]</scope>
    <source>
        <strain evidence="10 11">NSJ-6</strain>
    </source>
</reference>
<dbReference type="RefSeq" id="WP_032119039.1">
    <property type="nucleotide sequence ID" value="NZ_JACOOO010000001.1"/>
</dbReference>
<keyword evidence="5 8" id="KW-1133">Transmembrane helix</keyword>
<evidence type="ECO:0000313" key="11">
    <source>
        <dbReference type="Proteomes" id="UP000596929"/>
    </source>
</evidence>
<evidence type="ECO:0000256" key="6">
    <source>
        <dbReference type="ARBA" id="ARBA00023136"/>
    </source>
</evidence>
<feature type="transmembrane region" description="Helical" evidence="8">
    <location>
        <begin position="77"/>
        <end position="97"/>
    </location>
</feature>
<comment type="similarity">
    <text evidence="7">Belongs to the ThrE exporter (TC 2.A.79) family.</text>
</comment>
<feature type="transmembrane region" description="Helical" evidence="8">
    <location>
        <begin position="27"/>
        <end position="46"/>
    </location>
</feature>
<feature type="transmembrane region" description="Helical" evidence="8">
    <location>
        <begin position="6"/>
        <end position="22"/>
    </location>
</feature>
<keyword evidence="2" id="KW-1003">Cell membrane</keyword>
<evidence type="ECO:0000313" key="10">
    <source>
        <dbReference type="EMBL" id="MBC5627390.1"/>
    </source>
</evidence>
<feature type="transmembrane region" description="Helical" evidence="8">
    <location>
        <begin position="117"/>
        <end position="137"/>
    </location>
</feature>
<proteinExistence type="inferred from homology"/>
<name>A0ABR7D7Q0_9CLOT</name>
<evidence type="ECO:0000256" key="2">
    <source>
        <dbReference type="ARBA" id="ARBA00022475"/>
    </source>
</evidence>
<dbReference type="PANTHER" id="PTHR34390">
    <property type="entry name" value="UPF0442 PROTEIN YJJB-RELATED"/>
    <property type="match status" value="1"/>
</dbReference>
<dbReference type="EMBL" id="JACOOO010000001">
    <property type="protein sequence ID" value="MBC5627390.1"/>
    <property type="molecule type" value="Genomic_DNA"/>
</dbReference>
<dbReference type="InterPro" id="IPR024528">
    <property type="entry name" value="ThrE_2"/>
</dbReference>
<evidence type="ECO:0000256" key="7">
    <source>
        <dbReference type="ARBA" id="ARBA00034125"/>
    </source>
</evidence>
<organism evidence="10 11">
    <name type="scientific">Clostridium hominis</name>
    <dbReference type="NCBI Taxonomy" id="2763036"/>
    <lineage>
        <taxon>Bacteria</taxon>
        <taxon>Bacillati</taxon>
        <taxon>Bacillota</taxon>
        <taxon>Clostridia</taxon>
        <taxon>Eubacteriales</taxon>
        <taxon>Clostridiaceae</taxon>
        <taxon>Clostridium</taxon>
    </lineage>
</organism>
<evidence type="ECO:0000256" key="3">
    <source>
        <dbReference type="ARBA" id="ARBA00022519"/>
    </source>
</evidence>
<keyword evidence="4 8" id="KW-0812">Transmembrane</keyword>
<keyword evidence="11" id="KW-1185">Reference proteome</keyword>
<protein>
    <submittedName>
        <fullName evidence="10">Threonine/serine exporter family protein</fullName>
    </submittedName>
</protein>
<sequence length="143" mass="15556">MLIAQTFSAFLATLGFGIIFNIKGKKLFFASLGGAISWFFYSLSLKFNLSELSSLFISAIFFSSYCEVFARILRTPVTTLVICSLIPLVPGGGMYYTMLEAVNGNISKSLDLGLNTLASAGTLALGIIFVSTITKLFTVHKRR</sequence>
<evidence type="ECO:0000256" key="5">
    <source>
        <dbReference type="ARBA" id="ARBA00022989"/>
    </source>
</evidence>
<comment type="caution">
    <text evidence="10">The sequence shown here is derived from an EMBL/GenBank/DDBJ whole genome shotgun (WGS) entry which is preliminary data.</text>
</comment>
<dbReference type="InterPro" id="IPR050539">
    <property type="entry name" value="ThrE_Dicarb/AminoAcid_Exp"/>
</dbReference>
<dbReference type="PANTHER" id="PTHR34390:SF1">
    <property type="entry name" value="SUCCINATE TRANSPORTER SUBUNIT YJJB-RELATED"/>
    <property type="match status" value="1"/>
</dbReference>
<evidence type="ECO:0000256" key="1">
    <source>
        <dbReference type="ARBA" id="ARBA00004651"/>
    </source>
</evidence>
<feature type="domain" description="Threonine/Serine exporter ThrE" evidence="9">
    <location>
        <begin position="5"/>
        <end position="133"/>
    </location>
</feature>
<dbReference type="Proteomes" id="UP000596929">
    <property type="component" value="Unassembled WGS sequence"/>
</dbReference>
<accession>A0ABR7D7Q0</accession>
<comment type="subcellular location">
    <subcellularLocation>
        <location evidence="1">Cell membrane</location>
        <topology evidence="1">Multi-pass membrane protein</topology>
    </subcellularLocation>
</comment>
<evidence type="ECO:0000256" key="8">
    <source>
        <dbReference type="SAM" id="Phobius"/>
    </source>
</evidence>
<evidence type="ECO:0000259" key="9">
    <source>
        <dbReference type="Pfam" id="PF12821"/>
    </source>
</evidence>
<keyword evidence="3" id="KW-0997">Cell inner membrane</keyword>
<evidence type="ECO:0000256" key="4">
    <source>
        <dbReference type="ARBA" id="ARBA00022692"/>
    </source>
</evidence>
<gene>
    <name evidence="10" type="ORF">H8S20_00630</name>
</gene>